<reference evidence="9" key="1">
    <citation type="submission" date="2024-07" db="EMBL/GenBank/DDBJ databases">
        <authorList>
            <person name="Li X.-J."/>
            <person name="Wang X."/>
        </authorList>
    </citation>
    <scope>NUCLEOTIDE SEQUENCE</scope>
    <source>
        <strain evidence="9">HSP-334</strain>
    </source>
</reference>
<evidence type="ECO:0000259" key="8">
    <source>
        <dbReference type="PROSITE" id="PS50905"/>
    </source>
</evidence>
<evidence type="ECO:0000256" key="6">
    <source>
        <dbReference type="PIRSR" id="PIRSR601519-1"/>
    </source>
</evidence>
<evidence type="ECO:0000256" key="2">
    <source>
        <dbReference type="ARBA" id="ARBA00022434"/>
    </source>
</evidence>
<dbReference type="AlphaFoldDB" id="A0AB39VGV9"/>
<dbReference type="InterPro" id="IPR009078">
    <property type="entry name" value="Ferritin-like_SF"/>
</dbReference>
<evidence type="ECO:0000256" key="3">
    <source>
        <dbReference type="ARBA" id="ARBA00022723"/>
    </source>
</evidence>
<gene>
    <name evidence="9" type="ORF">AB8B22_08950</name>
</gene>
<comment type="function">
    <text evidence="7">Iron-storage protein.</text>
</comment>
<dbReference type="PANTHER" id="PTHR11431:SF127">
    <property type="entry name" value="BACTERIAL NON-HEME FERRITIN"/>
    <property type="match status" value="1"/>
</dbReference>
<evidence type="ECO:0000313" key="9">
    <source>
        <dbReference type="EMBL" id="XDU66525.1"/>
    </source>
</evidence>
<sequence length="165" mass="19353">MKLNDELKALLNAQVNMEIEAAYQYKAMSAYFEGRELEGFAKWMDAQVQEELGHSKKFYDYLLKREGKIEYFELNKPKADFSSVKEVFEVALAHEQKVTASIENIYKVARNLGDFGVENFLDFFIEEQEEEEETVKKIIDKITLLNVDNKNVELYLLDKEMGERK</sequence>
<accession>A0AB39VGV9</accession>
<dbReference type="FunFam" id="1.20.1260.10:FF:000001">
    <property type="entry name" value="Non-heme ferritin"/>
    <property type="match status" value="1"/>
</dbReference>
<feature type="binding site" evidence="6">
    <location>
        <position position="18"/>
    </location>
    <ligand>
        <name>Fe cation</name>
        <dbReference type="ChEBI" id="CHEBI:24875"/>
        <label>1</label>
    </ligand>
</feature>
<dbReference type="SUPFAM" id="SSF47240">
    <property type="entry name" value="Ferritin-like"/>
    <property type="match status" value="1"/>
</dbReference>
<evidence type="ECO:0000256" key="4">
    <source>
        <dbReference type="ARBA" id="ARBA00023002"/>
    </source>
</evidence>
<dbReference type="InterPro" id="IPR001519">
    <property type="entry name" value="Ferritin"/>
</dbReference>
<name>A0AB39VGV9_9FUSO</name>
<dbReference type="CDD" id="cd01055">
    <property type="entry name" value="Nonheme_Ferritin"/>
    <property type="match status" value="1"/>
</dbReference>
<dbReference type="GO" id="GO:0008199">
    <property type="term" value="F:ferric iron binding"/>
    <property type="evidence" value="ECO:0007669"/>
    <property type="project" value="InterPro"/>
</dbReference>
<protein>
    <recommendedName>
        <fullName evidence="7">Ferritin</fullName>
        <ecNumber evidence="7">1.16.3.2</ecNumber>
    </recommendedName>
</protein>
<organism evidence="9">
    <name type="scientific">Leptotrichia rugosa</name>
    <dbReference type="NCBI Taxonomy" id="3239302"/>
    <lineage>
        <taxon>Bacteria</taxon>
        <taxon>Fusobacteriati</taxon>
        <taxon>Fusobacteriota</taxon>
        <taxon>Fusobacteriia</taxon>
        <taxon>Fusobacteriales</taxon>
        <taxon>Leptotrichiaceae</taxon>
        <taxon>Leptotrichia</taxon>
    </lineage>
</organism>
<comment type="subcellular location">
    <subcellularLocation>
        <location evidence="7">Cytoplasm</location>
    </subcellularLocation>
</comment>
<evidence type="ECO:0000256" key="5">
    <source>
        <dbReference type="ARBA" id="ARBA00023004"/>
    </source>
</evidence>
<comment type="catalytic activity">
    <reaction evidence="7">
        <text>4 Fe(2+) + O2 + 6 H2O = 4 iron(III) oxide-hydroxide + 12 H(+)</text>
        <dbReference type="Rhea" id="RHEA:11972"/>
        <dbReference type="ChEBI" id="CHEBI:15377"/>
        <dbReference type="ChEBI" id="CHEBI:15378"/>
        <dbReference type="ChEBI" id="CHEBI:15379"/>
        <dbReference type="ChEBI" id="CHEBI:29033"/>
        <dbReference type="ChEBI" id="CHEBI:78619"/>
        <dbReference type="EC" id="1.16.3.2"/>
    </reaction>
</comment>
<feature type="binding site" evidence="6">
    <location>
        <position position="54"/>
    </location>
    <ligand>
        <name>Fe cation</name>
        <dbReference type="ChEBI" id="CHEBI:24875"/>
        <label>1</label>
    </ligand>
</feature>
<dbReference type="Pfam" id="PF00210">
    <property type="entry name" value="Ferritin"/>
    <property type="match status" value="1"/>
</dbReference>
<feature type="binding site" evidence="6">
    <location>
        <position position="95"/>
    </location>
    <ligand>
        <name>Fe cation</name>
        <dbReference type="ChEBI" id="CHEBI:24875"/>
        <label>1</label>
    </ligand>
</feature>
<keyword evidence="5 6" id="KW-0408">Iron</keyword>
<dbReference type="Gene3D" id="1.20.1260.10">
    <property type="match status" value="1"/>
</dbReference>
<dbReference type="GO" id="GO:0008198">
    <property type="term" value="F:ferrous iron binding"/>
    <property type="evidence" value="ECO:0007669"/>
    <property type="project" value="TreeGrafter"/>
</dbReference>
<dbReference type="KEGG" id="lrug:AB8B22_08950"/>
<keyword evidence="4" id="KW-0560">Oxidoreductase</keyword>
<keyword evidence="7" id="KW-0963">Cytoplasm</keyword>
<dbReference type="EC" id="1.16.3.2" evidence="7"/>
<feature type="binding site" evidence="6">
    <location>
        <position position="128"/>
    </location>
    <ligand>
        <name>Fe cation</name>
        <dbReference type="ChEBI" id="CHEBI:24875"/>
        <label>1</label>
    </ligand>
</feature>
<dbReference type="GO" id="GO:0005829">
    <property type="term" value="C:cytosol"/>
    <property type="evidence" value="ECO:0007669"/>
    <property type="project" value="TreeGrafter"/>
</dbReference>
<evidence type="ECO:0000256" key="1">
    <source>
        <dbReference type="ARBA" id="ARBA00006950"/>
    </source>
</evidence>
<evidence type="ECO:0000256" key="7">
    <source>
        <dbReference type="RuleBase" id="RU361145"/>
    </source>
</evidence>
<dbReference type="InterPro" id="IPR009040">
    <property type="entry name" value="Ferritin-like_diiron"/>
</dbReference>
<dbReference type="InterPro" id="IPR012347">
    <property type="entry name" value="Ferritin-like"/>
</dbReference>
<dbReference type="EMBL" id="CP165644">
    <property type="protein sequence ID" value="XDU66525.1"/>
    <property type="molecule type" value="Genomic_DNA"/>
</dbReference>
<dbReference type="GO" id="GO:0004322">
    <property type="term" value="F:ferroxidase activity"/>
    <property type="evidence" value="ECO:0007669"/>
    <property type="project" value="TreeGrafter"/>
</dbReference>
<comment type="similarity">
    <text evidence="1 7">Belongs to the ferritin family. Prokaryotic subfamily.</text>
</comment>
<dbReference type="InterPro" id="IPR041719">
    <property type="entry name" value="Ferritin_prok"/>
</dbReference>
<dbReference type="PROSITE" id="PS50905">
    <property type="entry name" value="FERRITIN_LIKE"/>
    <property type="match status" value="1"/>
</dbReference>
<dbReference type="PANTHER" id="PTHR11431">
    <property type="entry name" value="FERRITIN"/>
    <property type="match status" value="1"/>
</dbReference>
<dbReference type="GO" id="GO:0006826">
    <property type="term" value="P:iron ion transport"/>
    <property type="evidence" value="ECO:0007669"/>
    <property type="project" value="InterPro"/>
</dbReference>
<keyword evidence="2 7" id="KW-0409">Iron storage</keyword>
<keyword evidence="3 6" id="KW-0479">Metal-binding</keyword>
<proteinExistence type="inferred from homology"/>
<dbReference type="GO" id="GO:0006879">
    <property type="term" value="P:intracellular iron ion homeostasis"/>
    <property type="evidence" value="ECO:0007669"/>
    <property type="project" value="UniProtKB-KW"/>
</dbReference>
<dbReference type="InterPro" id="IPR008331">
    <property type="entry name" value="Ferritin_DPS_dom"/>
</dbReference>
<feature type="domain" description="Ferritin-like diiron" evidence="8">
    <location>
        <begin position="1"/>
        <end position="146"/>
    </location>
</feature>
<dbReference type="RefSeq" id="WP_314082151.1">
    <property type="nucleotide sequence ID" value="NZ_CP165644.1"/>
</dbReference>
<feature type="binding site" evidence="6">
    <location>
        <position position="51"/>
    </location>
    <ligand>
        <name>Fe cation</name>
        <dbReference type="ChEBI" id="CHEBI:24875"/>
        <label>1</label>
    </ligand>
</feature>
<dbReference type="GO" id="GO:0042802">
    <property type="term" value="F:identical protein binding"/>
    <property type="evidence" value="ECO:0007669"/>
    <property type="project" value="UniProtKB-ARBA"/>
</dbReference>